<feature type="transmembrane region" description="Helical" evidence="1">
    <location>
        <begin position="183"/>
        <end position="203"/>
    </location>
</feature>
<dbReference type="OMA" id="FGHGFEM"/>
<dbReference type="Gramene" id="BGIOSGA010452-TA">
    <property type="protein sequence ID" value="BGIOSGA010452-PA"/>
    <property type="gene ID" value="BGIOSGA010452"/>
</dbReference>
<dbReference type="AlphaFoldDB" id="A2XIF4"/>
<proteinExistence type="predicted"/>
<dbReference type="HOGENOM" id="CLU_034510_0_0_1"/>
<feature type="transmembrane region" description="Helical" evidence="1">
    <location>
        <begin position="327"/>
        <end position="345"/>
    </location>
</feature>
<feature type="transmembrane region" description="Helical" evidence="1">
    <location>
        <begin position="6"/>
        <end position="24"/>
    </location>
</feature>
<dbReference type="EMBL" id="CM000128">
    <property type="protein sequence ID" value="EAY90614.1"/>
    <property type="molecule type" value="Genomic_DNA"/>
</dbReference>
<keyword evidence="1" id="KW-0472">Membrane</keyword>
<reference evidence="2 3" key="1">
    <citation type="journal article" date="2005" name="PLoS Biol.">
        <title>The genomes of Oryza sativa: a history of duplications.</title>
        <authorList>
            <person name="Yu J."/>
            <person name="Wang J."/>
            <person name="Lin W."/>
            <person name="Li S."/>
            <person name="Li H."/>
            <person name="Zhou J."/>
            <person name="Ni P."/>
            <person name="Dong W."/>
            <person name="Hu S."/>
            <person name="Zeng C."/>
            <person name="Zhang J."/>
            <person name="Zhang Y."/>
            <person name="Li R."/>
            <person name="Xu Z."/>
            <person name="Li S."/>
            <person name="Li X."/>
            <person name="Zheng H."/>
            <person name="Cong L."/>
            <person name="Lin L."/>
            <person name="Yin J."/>
            <person name="Geng J."/>
            <person name="Li G."/>
            <person name="Shi J."/>
            <person name="Liu J."/>
            <person name="Lv H."/>
            <person name="Li J."/>
            <person name="Wang J."/>
            <person name="Deng Y."/>
            <person name="Ran L."/>
            <person name="Shi X."/>
            <person name="Wang X."/>
            <person name="Wu Q."/>
            <person name="Li C."/>
            <person name="Ren X."/>
            <person name="Wang J."/>
            <person name="Wang X."/>
            <person name="Li D."/>
            <person name="Liu D."/>
            <person name="Zhang X."/>
            <person name="Ji Z."/>
            <person name="Zhao W."/>
            <person name="Sun Y."/>
            <person name="Zhang Z."/>
            <person name="Bao J."/>
            <person name="Han Y."/>
            <person name="Dong L."/>
            <person name="Ji J."/>
            <person name="Chen P."/>
            <person name="Wu S."/>
            <person name="Liu J."/>
            <person name="Xiao Y."/>
            <person name="Bu D."/>
            <person name="Tan J."/>
            <person name="Yang L."/>
            <person name="Ye C."/>
            <person name="Zhang J."/>
            <person name="Xu J."/>
            <person name="Zhou Y."/>
            <person name="Yu Y."/>
            <person name="Zhang B."/>
            <person name="Zhuang S."/>
            <person name="Wei H."/>
            <person name="Liu B."/>
            <person name="Lei M."/>
            <person name="Yu H."/>
            <person name="Li Y."/>
            <person name="Xu H."/>
            <person name="Wei S."/>
            <person name="He X."/>
            <person name="Fang L."/>
            <person name="Zhang Z."/>
            <person name="Zhang Y."/>
            <person name="Huang X."/>
            <person name="Su Z."/>
            <person name="Tong W."/>
            <person name="Li J."/>
            <person name="Tong Z."/>
            <person name="Li S."/>
            <person name="Ye J."/>
            <person name="Wang L."/>
            <person name="Fang L."/>
            <person name="Lei T."/>
            <person name="Chen C."/>
            <person name="Chen H."/>
            <person name="Xu Z."/>
            <person name="Li H."/>
            <person name="Huang H."/>
            <person name="Zhang F."/>
            <person name="Xu H."/>
            <person name="Li N."/>
            <person name="Zhao C."/>
            <person name="Li S."/>
            <person name="Dong L."/>
            <person name="Huang Y."/>
            <person name="Li L."/>
            <person name="Xi Y."/>
            <person name="Qi Q."/>
            <person name="Li W."/>
            <person name="Zhang B."/>
            <person name="Hu W."/>
            <person name="Zhang Y."/>
            <person name="Tian X."/>
            <person name="Jiao Y."/>
            <person name="Liang X."/>
            <person name="Jin J."/>
            <person name="Gao L."/>
            <person name="Zheng W."/>
            <person name="Hao B."/>
            <person name="Liu S."/>
            <person name="Wang W."/>
            <person name="Yuan L."/>
            <person name="Cao M."/>
            <person name="McDermott J."/>
            <person name="Samudrala R."/>
            <person name="Wang J."/>
            <person name="Wong G.K."/>
            <person name="Yang H."/>
        </authorList>
    </citation>
    <scope>NUCLEOTIDE SEQUENCE [LARGE SCALE GENOMIC DNA]</scope>
    <source>
        <strain evidence="3">cv. 93-11</strain>
    </source>
</reference>
<dbReference type="STRING" id="39946.A2XIF4"/>
<feature type="transmembrane region" description="Helical" evidence="1">
    <location>
        <begin position="82"/>
        <end position="102"/>
    </location>
</feature>
<feature type="transmembrane region" description="Helical" evidence="1">
    <location>
        <begin position="255"/>
        <end position="273"/>
    </location>
</feature>
<dbReference type="Proteomes" id="UP000007015">
    <property type="component" value="Chromosome 3"/>
</dbReference>
<gene>
    <name evidence="2" type="ORF">OsI_12214</name>
</gene>
<name>A2XIF4_ORYSI</name>
<organism evidence="2 3">
    <name type="scientific">Oryza sativa subsp. indica</name>
    <name type="common">Rice</name>
    <dbReference type="NCBI Taxonomy" id="39946"/>
    <lineage>
        <taxon>Eukaryota</taxon>
        <taxon>Viridiplantae</taxon>
        <taxon>Streptophyta</taxon>
        <taxon>Embryophyta</taxon>
        <taxon>Tracheophyta</taxon>
        <taxon>Spermatophyta</taxon>
        <taxon>Magnoliopsida</taxon>
        <taxon>Liliopsida</taxon>
        <taxon>Poales</taxon>
        <taxon>Poaceae</taxon>
        <taxon>BOP clade</taxon>
        <taxon>Oryzoideae</taxon>
        <taxon>Oryzeae</taxon>
        <taxon>Oryzinae</taxon>
        <taxon>Oryza</taxon>
        <taxon>Oryza sativa</taxon>
    </lineage>
</organism>
<feature type="transmembrane region" description="Helical" evidence="1">
    <location>
        <begin position="109"/>
        <end position="131"/>
    </location>
</feature>
<feature type="transmembrane region" description="Helical" evidence="1">
    <location>
        <begin position="357"/>
        <end position="377"/>
    </location>
</feature>
<evidence type="ECO:0000256" key="1">
    <source>
        <dbReference type="SAM" id="Phobius"/>
    </source>
</evidence>
<keyword evidence="1" id="KW-1133">Transmembrane helix</keyword>
<sequence length="381" mass="40255">MKRSRSFAEAVVIMVCPVLLAIALKKVDLKSQEHGPAIPIAMLVMAAITLISGTFPFLALCFSKRFVANGTWRLPTTATNCLVPFSCACLIVLACWVIRLILSERWANVFPAIGSVLVLCILVRTVVYCRARVDPVDDGELDGKLDNSLEFLAGVTALLFLGLEGLALEGQSNGGQGGGQHRLAAPLGVSFVACVFGVSLMLVETIPPLPDEEAHGNDVGVHVVIVSNLTVIFDIVMALAVSAVMWSVMHAIVELRALLLVLPLFLILLVRAYDVVVGAGGGGGVGVGGGEDEKPASMELTKVTFTGFLAVSIPAVRTGSLCSSTDWFLIFAASAIVSGFAWRLLTHAKMGTTANFASFCTHFCIAIATVPFTVMAVKALH</sequence>
<feature type="transmembrane region" description="Helical" evidence="1">
    <location>
        <begin position="223"/>
        <end position="248"/>
    </location>
</feature>
<keyword evidence="3" id="KW-1185">Reference proteome</keyword>
<protein>
    <submittedName>
        <fullName evidence="2">Uncharacterized protein</fullName>
    </submittedName>
</protein>
<keyword evidence="1" id="KW-0812">Transmembrane</keyword>
<evidence type="ECO:0000313" key="2">
    <source>
        <dbReference type="EMBL" id="EAY90614.1"/>
    </source>
</evidence>
<feature type="transmembrane region" description="Helical" evidence="1">
    <location>
        <begin position="36"/>
        <end position="62"/>
    </location>
</feature>
<accession>A2XIF4</accession>
<evidence type="ECO:0000313" key="3">
    <source>
        <dbReference type="Proteomes" id="UP000007015"/>
    </source>
</evidence>